<dbReference type="AlphaFoldDB" id="A0A9D4ING9"/>
<name>A0A9D4ING9_DREPO</name>
<accession>A0A9D4ING9</accession>
<feature type="compositionally biased region" description="Acidic residues" evidence="1">
    <location>
        <begin position="113"/>
        <end position="122"/>
    </location>
</feature>
<sequence>MDELYCLSSGVPAEPKAAANILKAVDIGCAAMEAFITSFTGCDTVSAFVRRGKVGPAKLLEKNTDLMLSYAKFGERQECSDDLLVEIEYFRHFPTELVDILCTKLQEDKTNQDEDENDDSIEIDNSLNEVFDDQ</sequence>
<organism evidence="2 3">
    <name type="scientific">Dreissena polymorpha</name>
    <name type="common">Zebra mussel</name>
    <name type="synonym">Mytilus polymorpha</name>
    <dbReference type="NCBI Taxonomy" id="45954"/>
    <lineage>
        <taxon>Eukaryota</taxon>
        <taxon>Metazoa</taxon>
        <taxon>Spiralia</taxon>
        <taxon>Lophotrochozoa</taxon>
        <taxon>Mollusca</taxon>
        <taxon>Bivalvia</taxon>
        <taxon>Autobranchia</taxon>
        <taxon>Heteroconchia</taxon>
        <taxon>Euheterodonta</taxon>
        <taxon>Imparidentia</taxon>
        <taxon>Neoheterodontei</taxon>
        <taxon>Myida</taxon>
        <taxon>Dreissenoidea</taxon>
        <taxon>Dreissenidae</taxon>
        <taxon>Dreissena</taxon>
    </lineage>
</organism>
<evidence type="ECO:0000256" key="1">
    <source>
        <dbReference type="SAM" id="MobiDB-lite"/>
    </source>
</evidence>
<gene>
    <name evidence="2" type="ORF">DPMN_158730</name>
</gene>
<evidence type="ECO:0000313" key="3">
    <source>
        <dbReference type="Proteomes" id="UP000828390"/>
    </source>
</evidence>
<dbReference type="Proteomes" id="UP000828390">
    <property type="component" value="Unassembled WGS sequence"/>
</dbReference>
<protein>
    <submittedName>
        <fullName evidence="2">Uncharacterized protein</fullName>
    </submittedName>
</protein>
<feature type="region of interest" description="Disordered" evidence="1">
    <location>
        <begin position="108"/>
        <end position="134"/>
    </location>
</feature>
<evidence type="ECO:0000313" key="2">
    <source>
        <dbReference type="EMBL" id="KAH3780905.1"/>
    </source>
</evidence>
<dbReference type="EMBL" id="JAIWYP010000008">
    <property type="protein sequence ID" value="KAH3780905.1"/>
    <property type="molecule type" value="Genomic_DNA"/>
</dbReference>
<reference evidence="2" key="2">
    <citation type="submission" date="2020-11" db="EMBL/GenBank/DDBJ databases">
        <authorList>
            <person name="McCartney M.A."/>
            <person name="Auch B."/>
            <person name="Kono T."/>
            <person name="Mallez S."/>
            <person name="Becker A."/>
            <person name="Gohl D.M."/>
            <person name="Silverstein K.A.T."/>
            <person name="Koren S."/>
            <person name="Bechman K.B."/>
            <person name="Herman A."/>
            <person name="Abrahante J.E."/>
            <person name="Garbe J."/>
        </authorList>
    </citation>
    <scope>NUCLEOTIDE SEQUENCE</scope>
    <source>
        <strain evidence="2">Duluth1</strain>
        <tissue evidence="2">Whole animal</tissue>
    </source>
</reference>
<comment type="caution">
    <text evidence="2">The sequence shown here is derived from an EMBL/GenBank/DDBJ whole genome shotgun (WGS) entry which is preliminary data.</text>
</comment>
<reference evidence="2" key="1">
    <citation type="journal article" date="2019" name="bioRxiv">
        <title>The Genome of the Zebra Mussel, Dreissena polymorpha: A Resource for Invasive Species Research.</title>
        <authorList>
            <person name="McCartney M.A."/>
            <person name="Auch B."/>
            <person name="Kono T."/>
            <person name="Mallez S."/>
            <person name="Zhang Y."/>
            <person name="Obille A."/>
            <person name="Becker A."/>
            <person name="Abrahante J.E."/>
            <person name="Garbe J."/>
            <person name="Badalamenti J.P."/>
            <person name="Herman A."/>
            <person name="Mangelson H."/>
            <person name="Liachko I."/>
            <person name="Sullivan S."/>
            <person name="Sone E.D."/>
            <person name="Koren S."/>
            <person name="Silverstein K.A.T."/>
            <person name="Beckman K.B."/>
            <person name="Gohl D.M."/>
        </authorList>
    </citation>
    <scope>NUCLEOTIDE SEQUENCE</scope>
    <source>
        <strain evidence="2">Duluth1</strain>
        <tissue evidence="2">Whole animal</tissue>
    </source>
</reference>
<keyword evidence="3" id="KW-1185">Reference proteome</keyword>
<proteinExistence type="predicted"/>